<gene>
    <name evidence="1" type="ORF">COLO4_37974</name>
</gene>
<protein>
    <submittedName>
        <fullName evidence="1">Uncharacterized protein</fullName>
    </submittedName>
</protein>
<reference evidence="2" key="1">
    <citation type="submission" date="2013-09" db="EMBL/GenBank/DDBJ databases">
        <title>Corchorus olitorius genome sequencing.</title>
        <authorList>
            <person name="Alam M."/>
            <person name="Haque M.S."/>
            <person name="Islam M.S."/>
            <person name="Emdad E.M."/>
            <person name="Islam M.M."/>
            <person name="Ahmed B."/>
            <person name="Halim A."/>
            <person name="Hossen Q.M.M."/>
            <person name="Hossain M.Z."/>
            <person name="Ahmed R."/>
            <person name="Khan M.M."/>
            <person name="Islam R."/>
            <person name="Rashid M.M."/>
            <person name="Khan S.A."/>
            <person name="Rahman M.S."/>
            <person name="Alam M."/>
            <person name="Yahiya A.S."/>
            <person name="Khan M.S."/>
            <person name="Azam M.S."/>
            <person name="Haque T."/>
            <person name="Lashkar M.Z.H."/>
            <person name="Akhand A.I."/>
            <person name="Morshed G."/>
            <person name="Roy S."/>
            <person name="Uddin K.S."/>
            <person name="Rabeya T."/>
            <person name="Hossain A.S."/>
            <person name="Chowdhury A."/>
            <person name="Snigdha A.R."/>
            <person name="Mortoza M.S."/>
            <person name="Matin S.A."/>
            <person name="Hoque S.M.E."/>
            <person name="Islam M.K."/>
            <person name="Roy D.K."/>
            <person name="Haider R."/>
            <person name="Moosa M.M."/>
            <person name="Elias S.M."/>
            <person name="Hasan A.M."/>
            <person name="Jahan S."/>
            <person name="Shafiuddin M."/>
            <person name="Mahmood N."/>
            <person name="Shommy N.S."/>
        </authorList>
    </citation>
    <scope>NUCLEOTIDE SEQUENCE [LARGE SCALE GENOMIC DNA]</scope>
    <source>
        <strain evidence="2">cv. O-4</strain>
    </source>
</reference>
<evidence type="ECO:0000313" key="1">
    <source>
        <dbReference type="EMBL" id="OMO50633.1"/>
    </source>
</evidence>
<dbReference type="AlphaFoldDB" id="A0A1R3FXR4"/>
<proteinExistence type="predicted"/>
<evidence type="ECO:0000313" key="2">
    <source>
        <dbReference type="Proteomes" id="UP000187203"/>
    </source>
</evidence>
<organism evidence="1 2">
    <name type="scientific">Corchorus olitorius</name>
    <dbReference type="NCBI Taxonomy" id="93759"/>
    <lineage>
        <taxon>Eukaryota</taxon>
        <taxon>Viridiplantae</taxon>
        <taxon>Streptophyta</taxon>
        <taxon>Embryophyta</taxon>
        <taxon>Tracheophyta</taxon>
        <taxon>Spermatophyta</taxon>
        <taxon>Magnoliopsida</taxon>
        <taxon>eudicotyledons</taxon>
        <taxon>Gunneridae</taxon>
        <taxon>Pentapetalae</taxon>
        <taxon>rosids</taxon>
        <taxon>malvids</taxon>
        <taxon>Malvales</taxon>
        <taxon>Malvaceae</taxon>
        <taxon>Grewioideae</taxon>
        <taxon>Apeibeae</taxon>
        <taxon>Corchorus</taxon>
    </lineage>
</organism>
<dbReference type="EMBL" id="AWUE01024478">
    <property type="protein sequence ID" value="OMO50633.1"/>
    <property type="molecule type" value="Genomic_DNA"/>
</dbReference>
<sequence>MSKFPNAAILLRKHFPRLPWKRDFRSYIFSDPNIGKVYEKVYDIKPDELGVKGDQHYADDVYDFVRYIRNLYIHVYKHLDLQAKEDFCRNFADNFKSVPLFSGFLRVFLSTFYCNNQFKELFEALFK</sequence>
<accession>A0A1R3FXR4</accession>
<comment type="caution">
    <text evidence="1">The sequence shown here is derived from an EMBL/GenBank/DDBJ whole genome shotgun (WGS) entry which is preliminary data.</text>
</comment>
<keyword evidence="2" id="KW-1185">Reference proteome</keyword>
<name>A0A1R3FXR4_9ROSI</name>
<dbReference type="Proteomes" id="UP000187203">
    <property type="component" value="Unassembled WGS sequence"/>
</dbReference>